<feature type="transmembrane region" description="Helical" evidence="13">
    <location>
        <begin position="289"/>
        <end position="306"/>
    </location>
</feature>
<comment type="subcellular location">
    <subcellularLocation>
        <location evidence="2">Cytoplasm</location>
    </subcellularLocation>
    <subcellularLocation>
        <location evidence="1">Membrane</location>
        <topology evidence="1">Multi-pass membrane protein</topology>
    </subcellularLocation>
</comment>
<evidence type="ECO:0000256" key="13">
    <source>
        <dbReference type="SAM" id="Phobius"/>
    </source>
</evidence>
<comment type="caution">
    <text evidence="16">The sequence shown here is derived from an EMBL/GenBank/DDBJ whole genome shotgun (WGS) entry which is preliminary data.</text>
</comment>
<feature type="transmembrane region" description="Helical" evidence="13">
    <location>
        <begin position="716"/>
        <end position="735"/>
    </location>
</feature>
<dbReference type="InterPro" id="IPR050156">
    <property type="entry name" value="TC-AMP_synthase_SUA5"/>
</dbReference>
<evidence type="ECO:0000259" key="15">
    <source>
        <dbReference type="PROSITE" id="PS51163"/>
    </source>
</evidence>
<dbReference type="Proteomes" id="UP001174136">
    <property type="component" value="Unassembled WGS sequence"/>
</dbReference>
<keyword evidence="14" id="KW-0732">Signal</keyword>
<dbReference type="GO" id="GO:0000049">
    <property type="term" value="F:tRNA binding"/>
    <property type="evidence" value="ECO:0007669"/>
    <property type="project" value="TreeGrafter"/>
</dbReference>
<evidence type="ECO:0000313" key="17">
    <source>
        <dbReference type="Proteomes" id="UP001174136"/>
    </source>
</evidence>
<evidence type="ECO:0000256" key="9">
    <source>
        <dbReference type="ARBA" id="ARBA00022692"/>
    </source>
</evidence>
<gene>
    <name evidence="16" type="ORF">N1851_007133</name>
</gene>
<keyword evidence="8" id="KW-0808">Transferase</keyword>
<dbReference type="PANTHER" id="PTHR17490:SF17">
    <property type="entry name" value="THREONYLCARBAMOYL-AMP SYNTHASE"/>
    <property type="match status" value="1"/>
</dbReference>
<dbReference type="InterPro" id="IPR000791">
    <property type="entry name" value="Gpr1/Fun34/SatP-like"/>
</dbReference>
<dbReference type="PROSITE" id="PS51163">
    <property type="entry name" value="YRDC"/>
    <property type="match status" value="1"/>
</dbReference>
<feature type="chain" id="PRO_5041429803" description="Threonylcarbamoyl-AMP synthase" evidence="14">
    <location>
        <begin position="17"/>
        <end position="1016"/>
    </location>
</feature>
<dbReference type="GO" id="GO:0016020">
    <property type="term" value="C:membrane"/>
    <property type="evidence" value="ECO:0007669"/>
    <property type="project" value="UniProtKB-SubCell"/>
</dbReference>
<feature type="transmembrane region" description="Helical" evidence="13">
    <location>
        <begin position="369"/>
        <end position="393"/>
    </location>
</feature>
<evidence type="ECO:0000256" key="3">
    <source>
        <dbReference type="ARBA" id="ARBA00005587"/>
    </source>
</evidence>
<name>A0AA47N390_MERPO</name>
<dbReference type="SUPFAM" id="SSF55821">
    <property type="entry name" value="YrdC/RibB"/>
    <property type="match status" value="1"/>
</dbReference>
<evidence type="ECO:0000256" key="1">
    <source>
        <dbReference type="ARBA" id="ARBA00004141"/>
    </source>
</evidence>
<feature type="transmembrane region" description="Helical" evidence="13">
    <location>
        <begin position="263"/>
        <end position="284"/>
    </location>
</feature>
<dbReference type="AlphaFoldDB" id="A0AA47N390"/>
<dbReference type="EMBL" id="JAOPHQ010001198">
    <property type="protein sequence ID" value="KAK0151573.1"/>
    <property type="molecule type" value="Genomic_DNA"/>
</dbReference>
<evidence type="ECO:0000256" key="2">
    <source>
        <dbReference type="ARBA" id="ARBA00004496"/>
    </source>
</evidence>
<comment type="similarity">
    <text evidence="3">Belongs to the acetate uptake transporter (AceTr) (TC 2.A.96) family.</text>
</comment>
<proteinExistence type="inferred from homology"/>
<sequence>MNALVVTSLFFTSTWASPTFLFTCLQPISFMTPAVPAKGHLREARQGLGGQHGGDAAHSLGFACLVESLDEPLYLGLDGVVLPLHRPVAQVLDFAPGDTCALLQDVALPVCGLPLTVVHHMHLICVWSEHLHLVRCTSVADASLISVPSCTPQPASSTATRFTMFLKDKPTFNTHVGICLGSLLLLVNSYASTPGEDFIPKTALGILLLVIAAVLAYAGALSLSHGQPFSLVCLTVSGLWCGSGLVYILAGQGVLRPEDLTPSLVPGLAAFTLALLLIAIVAVLAKRTILSIIALGISLACAHQIASLSEAGFGQAATAANYLLVCLVGVYFGVGRLLSYITHGEVELPATWPKEKSSQTQTTQQDPEWTGITLVSLVMNLLAACVLACPLLGVVPQLSVGHVPWLWTAGVFQLGTCVLSYRAMDTLAATFSGFMAVLRFAEGYSALLTLYSVRPDSPAPLPAVFSALLFVSAAFACQKSLLEGLYQLFFVAYCVAVAVEPRGFLQGGAQGVQAAIFVASAGVLYVYALNMHFSRQIPTGQGLAKALVSRVNALTLRPHDKDRHAPYLGSSKYADAEVLGHACSALAAFAVTATVGDRGALGVPVLPWAVVAGGALQLLCGFVCFSRGKTFESTAFVLYGVMWTVWGLTRYGGLYGESRGFNVAVGIICFMLFNVLVTVAALFLNVAWFAYALTFQLILISFLLDALGSLPYGYDIGVTIIFGLVSFYCFLAHLFNSTFQSPQIPLGQALVKLSGTGGSSDVCLHVPARKAASVHQIAEIMKNGGICGMPTDTVYVLVAACNRPDAVVKAFKVKKQAQDRPMSLWISSIKQLEPVKHLLSPLLLEFMQAAWPSSISMVIPRGPWLDAFGLGEAAKHIGTPQSIAIRNPDCTIATYLINMVGPIAVTSANPTGEADTTHHNQVYAKLGDKVNGVLCDGPSPENIASTVVDCTKIDTGHIGFFRVGLIPKSKVLHIFEEVQRRHMQGEMNPAFEPNISDMQSIDGLYVEITEEPQERN</sequence>
<feature type="transmembrane region" description="Helical" evidence="13">
    <location>
        <begin position="459"/>
        <end position="477"/>
    </location>
</feature>
<feature type="transmembrane region" description="Helical" evidence="13">
    <location>
        <begin position="312"/>
        <end position="334"/>
    </location>
</feature>
<dbReference type="EC" id="2.7.7.87" evidence="5"/>
<evidence type="ECO:0000256" key="10">
    <source>
        <dbReference type="ARBA" id="ARBA00022989"/>
    </source>
</evidence>
<dbReference type="Pfam" id="PF01300">
    <property type="entry name" value="Sua5_yciO_yrdC"/>
    <property type="match status" value="1"/>
</dbReference>
<evidence type="ECO:0000256" key="5">
    <source>
        <dbReference type="ARBA" id="ARBA00012584"/>
    </source>
</evidence>
<evidence type="ECO:0000313" key="16">
    <source>
        <dbReference type="EMBL" id="KAK0151573.1"/>
    </source>
</evidence>
<feature type="transmembrane region" description="Helical" evidence="13">
    <location>
        <begin position="605"/>
        <end position="624"/>
    </location>
</feature>
<dbReference type="GO" id="GO:0006450">
    <property type="term" value="P:regulation of translational fidelity"/>
    <property type="evidence" value="ECO:0007669"/>
    <property type="project" value="TreeGrafter"/>
</dbReference>
<feature type="transmembrane region" description="Helical" evidence="13">
    <location>
        <begin position="229"/>
        <end position="251"/>
    </location>
</feature>
<keyword evidence="10 13" id="KW-1133">Transmembrane helix</keyword>
<comment type="similarity">
    <text evidence="4">Belongs to the SUA5 family.</text>
</comment>
<evidence type="ECO:0000256" key="12">
    <source>
        <dbReference type="ARBA" id="ARBA00048366"/>
    </source>
</evidence>
<evidence type="ECO:0000256" key="4">
    <source>
        <dbReference type="ARBA" id="ARBA00007663"/>
    </source>
</evidence>
<keyword evidence="11 13" id="KW-0472">Membrane</keyword>
<feature type="transmembrane region" description="Helical" evidence="13">
    <location>
        <begin position="691"/>
        <end position="710"/>
    </location>
</feature>
<evidence type="ECO:0000256" key="6">
    <source>
        <dbReference type="ARBA" id="ARBA00015492"/>
    </source>
</evidence>
<feature type="domain" description="YrdC-like" evidence="15">
    <location>
        <begin position="771"/>
        <end position="966"/>
    </location>
</feature>
<dbReference type="FunFam" id="3.90.870.10:FF:000010">
    <property type="entry name" value="Si:ch211-153b23.4"/>
    <property type="match status" value="1"/>
</dbReference>
<feature type="transmembrane region" description="Helical" evidence="13">
    <location>
        <begin position="636"/>
        <end position="655"/>
    </location>
</feature>
<dbReference type="PANTHER" id="PTHR17490">
    <property type="entry name" value="SUA5"/>
    <property type="match status" value="1"/>
</dbReference>
<protein>
    <recommendedName>
        <fullName evidence="6">Threonylcarbamoyl-AMP synthase</fullName>
        <ecNumber evidence="5">2.7.7.87</ecNumber>
    </recommendedName>
</protein>
<feature type="transmembrane region" description="Helical" evidence="13">
    <location>
        <begin position="405"/>
        <end position="424"/>
    </location>
</feature>
<feature type="transmembrane region" description="Helical" evidence="13">
    <location>
        <begin position="511"/>
        <end position="529"/>
    </location>
</feature>
<dbReference type="InterPro" id="IPR017945">
    <property type="entry name" value="DHBP_synth_RibB-like_a/b_dom"/>
</dbReference>
<evidence type="ECO:0000256" key="11">
    <source>
        <dbReference type="ARBA" id="ARBA00023136"/>
    </source>
</evidence>
<reference evidence="16" key="1">
    <citation type="journal article" date="2023" name="Front. Mar. Sci.">
        <title>A new Merluccius polli reference genome to investigate the effects of global change in West African waters.</title>
        <authorList>
            <person name="Mateo J.L."/>
            <person name="Blanco-Fernandez C."/>
            <person name="Garcia-Vazquez E."/>
            <person name="Machado-Schiaffino G."/>
        </authorList>
    </citation>
    <scope>NUCLEOTIDE SEQUENCE</scope>
    <source>
        <strain evidence="16">C29</strain>
        <tissue evidence="16">Fin</tissue>
    </source>
</reference>
<evidence type="ECO:0000256" key="14">
    <source>
        <dbReference type="SAM" id="SignalP"/>
    </source>
</evidence>
<keyword evidence="17" id="KW-1185">Reference proteome</keyword>
<keyword evidence="9 13" id="KW-0812">Transmembrane</keyword>
<evidence type="ECO:0000256" key="8">
    <source>
        <dbReference type="ARBA" id="ARBA00022679"/>
    </source>
</evidence>
<dbReference type="Gene3D" id="3.90.870.10">
    <property type="entry name" value="DHBP synthase"/>
    <property type="match status" value="1"/>
</dbReference>
<feature type="transmembrane region" description="Helical" evidence="13">
    <location>
        <begin position="436"/>
        <end position="453"/>
    </location>
</feature>
<feature type="transmembrane region" description="Helical" evidence="13">
    <location>
        <begin position="198"/>
        <end position="217"/>
    </location>
</feature>
<accession>A0AA47N390</accession>
<comment type="catalytic activity">
    <reaction evidence="12">
        <text>L-threonine + hydrogencarbonate + ATP = L-threonylcarbamoyladenylate + diphosphate + H2O</text>
        <dbReference type="Rhea" id="RHEA:36407"/>
        <dbReference type="ChEBI" id="CHEBI:15377"/>
        <dbReference type="ChEBI" id="CHEBI:17544"/>
        <dbReference type="ChEBI" id="CHEBI:30616"/>
        <dbReference type="ChEBI" id="CHEBI:33019"/>
        <dbReference type="ChEBI" id="CHEBI:57926"/>
        <dbReference type="ChEBI" id="CHEBI:73682"/>
        <dbReference type="EC" id="2.7.7.87"/>
    </reaction>
</comment>
<keyword evidence="7" id="KW-0963">Cytoplasm</keyword>
<dbReference type="GO" id="GO:0005737">
    <property type="term" value="C:cytoplasm"/>
    <property type="evidence" value="ECO:0007669"/>
    <property type="project" value="UniProtKB-SubCell"/>
</dbReference>
<dbReference type="GO" id="GO:0061710">
    <property type="term" value="F:L-threonylcarbamoyladenylate synthase"/>
    <property type="evidence" value="ECO:0007669"/>
    <property type="project" value="UniProtKB-EC"/>
</dbReference>
<feature type="transmembrane region" description="Helical" evidence="13">
    <location>
        <begin position="484"/>
        <end position="505"/>
    </location>
</feature>
<evidence type="ECO:0000256" key="7">
    <source>
        <dbReference type="ARBA" id="ARBA00022490"/>
    </source>
</evidence>
<feature type="signal peptide" evidence="14">
    <location>
        <begin position="1"/>
        <end position="16"/>
    </location>
</feature>
<dbReference type="InterPro" id="IPR006070">
    <property type="entry name" value="Sua5-like_dom"/>
</dbReference>
<feature type="transmembrane region" description="Helical" evidence="13">
    <location>
        <begin position="661"/>
        <end position="684"/>
    </location>
</feature>
<dbReference type="GO" id="GO:0003725">
    <property type="term" value="F:double-stranded RNA binding"/>
    <property type="evidence" value="ECO:0007669"/>
    <property type="project" value="InterPro"/>
</dbReference>
<organism evidence="16 17">
    <name type="scientific">Merluccius polli</name>
    <name type="common">Benguela hake</name>
    <name type="synonym">Merluccius cadenati</name>
    <dbReference type="NCBI Taxonomy" id="89951"/>
    <lineage>
        <taxon>Eukaryota</taxon>
        <taxon>Metazoa</taxon>
        <taxon>Chordata</taxon>
        <taxon>Craniata</taxon>
        <taxon>Vertebrata</taxon>
        <taxon>Euteleostomi</taxon>
        <taxon>Actinopterygii</taxon>
        <taxon>Neopterygii</taxon>
        <taxon>Teleostei</taxon>
        <taxon>Neoteleostei</taxon>
        <taxon>Acanthomorphata</taxon>
        <taxon>Zeiogadaria</taxon>
        <taxon>Gadariae</taxon>
        <taxon>Gadiformes</taxon>
        <taxon>Gadoidei</taxon>
        <taxon>Merlucciidae</taxon>
        <taxon>Merluccius</taxon>
    </lineage>
</organism>
<dbReference type="Pfam" id="PF01184">
    <property type="entry name" value="Gpr1_Fun34_YaaH"/>
    <property type="match status" value="1"/>
</dbReference>